<dbReference type="InterPro" id="IPR015943">
    <property type="entry name" value="WD40/YVTN_repeat-like_dom_sf"/>
</dbReference>
<dbReference type="GO" id="GO:0005886">
    <property type="term" value="C:plasma membrane"/>
    <property type="evidence" value="ECO:0007669"/>
    <property type="project" value="TreeGrafter"/>
</dbReference>
<keyword evidence="3" id="KW-0268">Exocytosis</keyword>
<dbReference type="KEGG" id="dzi:111295038"/>
<dbReference type="SUPFAM" id="SSF58038">
    <property type="entry name" value="SNARE fusion complex"/>
    <property type="match status" value="1"/>
</dbReference>
<evidence type="ECO:0000313" key="8">
    <source>
        <dbReference type="RefSeq" id="XP_022744120.1"/>
    </source>
</evidence>
<evidence type="ECO:0000259" key="6">
    <source>
        <dbReference type="PROSITE" id="PS50892"/>
    </source>
</evidence>
<dbReference type="InterPro" id="IPR036322">
    <property type="entry name" value="WD40_repeat_dom_sf"/>
</dbReference>
<dbReference type="InterPro" id="IPR001680">
    <property type="entry name" value="WD40_rpt"/>
</dbReference>
<keyword evidence="7" id="KW-1185">Reference proteome</keyword>
<dbReference type="GO" id="GO:0019905">
    <property type="term" value="F:syntaxin binding"/>
    <property type="evidence" value="ECO:0007669"/>
    <property type="project" value="TreeGrafter"/>
</dbReference>
<dbReference type="SUPFAM" id="SSF50978">
    <property type="entry name" value="WD40 repeat-like"/>
    <property type="match status" value="1"/>
</dbReference>
<evidence type="ECO:0000313" key="7">
    <source>
        <dbReference type="Proteomes" id="UP000515121"/>
    </source>
</evidence>
<evidence type="ECO:0000256" key="3">
    <source>
        <dbReference type="ARBA" id="ARBA00022483"/>
    </source>
</evidence>
<proteinExistence type="inferred from homology"/>
<dbReference type="GO" id="GO:0005096">
    <property type="term" value="F:GTPase activator activity"/>
    <property type="evidence" value="ECO:0007669"/>
    <property type="project" value="TreeGrafter"/>
</dbReference>
<organism evidence="7 8">
    <name type="scientific">Durio zibethinus</name>
    <name type="common">Durian</name>
    <dbReference type="NCBI Taxonomy" id="66656"/>
    <lineage>
        <taxon>Eukaryota</taxon>
        <taxon>Viridiplantae</taxon>
        <taxon>Streptophyta</taxon>
        <taxon>Embryophyta</taxon>
        <taxon>Tracheophyta</taxon>
        <taxon>Spermatophyta</taxon>
        <taxon>Magnoliopsida</taxon>
        <taxon>eudicotyledons</taxon>
        <taxon>Gunneridae</taxon>
        <taxon>Pentapetalae</taxon>
        <taxon>rosids</taxon>
        <taxon>malvids</taxon>
        <taxon>Malvales</taxon>
        <taxon>Malvaceae</taxon>
        <taxon>Helicteroideae</taxon>
        <taxon>Durio</taxon>
    </lineage>
</organism>
<dbReference type="GO" id="GO:0006893">
    <property type="term" value="P:Golgi to plasma membrane transport"/>
    <property type="evidence" value="ECO:0007669"/>
    <property type="project" value="TreeGrafter"/>
</dbReference>
<protein>
    <submittedName>
        <fullName evidence="8">Uncharacterized protein LOC111295038 isoform X1</fullName>
    </submittedName>
</protein>
<dbReference type="GeneID" id="111295038"/>
<comment type="similarity">
    <text evidence="2">Belongs to the WD repeat L(2)GL family.</text>
</comment>
<comment type="subcellular location">
    <subcellularLocation>
        <location evidence="1">Cytoplasm</location>
    </subcellularLocation>
</comment>
<dbReference type="Gene3D" id="2.130.10.10">
    <property type="entry name" value="YVTN repeat-like/Quinoprotein amine dehydrogenase"/>
    <property type="match status" value="3"/>
</dbReference>
<evidence type="ECO:0000256" key="5">
    <source>
        <dbReference type="PROSITE-ProRule" id="PRU00290"/>
    </source>
</evidence>
<dbReference type="GO" id="GO:0045159">
    <property type="term" value="F:myosin II binding"/>
    <property type="evidence" value="ECO:0007669"/>
    <property type="project" value="TreeGrafter"/>
</dbReference>
<keyword evidence="4" id="KW-0963">Cytoplasm</keyword>
<dbReference type="RefSeq" id="XP_022744120.1">
    <property type="nucleotide sequence ID" value="XM_022888385.1"/>
</dbReference>
<evidence type="ECO:0000256" key="4">
    <source>
        <dbReference type="ARBA" id="ARBA00022490"/>
    </source>
</evidence>
<gene>
    <name evidence="8" type="primary">LOC111295038</name>
</gene>
<dbReference type="AlphaFoldDB" id="A0A6P5YV57"/>
<feature type="domain" description="V-SNARE coiled-coil homology" evidence="6">
    <location>
        <begin position="1053"/>
        <end position="1117"/>
    </location>
</feature>
<dbReference type="Gene3D" id="1.20.5.110">
    <property type="match status" value="1"/>
</dbReference>
<evidence type="ECO:0000256" key="1">
    <source>
        <dbReference type="ARBA" id="ARBA00004496"/>
    </source>
</evidence>
<reference evidence="8" key="1">
    <citation type="submission" date="2025-08" db="UniProtKB">
        <authorList>
            <consortium name="RefSeq"/>
        </authorList>
    </citation>
    <scope>IDENTIFICATION</scope>
    <source>
        <tissue evidence="8">Fruit stalk</tissue>
    </source>
</reference>
<dbReference type="InterPro" id="IPR042855">
    <property type="entry name" value="V_SNARE_CC"/>
</dbReference>
<keyword evidence="5" id="KW-0175">Coiled coil</keyword>
<dbReference type="PROSITE" id="PS50892">
    <property type="entry name" value="V_SNARE"/>
    <property type="match status" value="1"/>
</dbReference>
<accession>A0A6P5YV57</accession>
<name>A0A6P5YV57_DURZI</name>
<dbReference type="Proteomes" id="UP000515121">
    <property type="component" value="Unplaced"/>
</dbReference>
<dbReference type="SMART" id="SM00320">
    <property type="entry name" value="WD40"/>
    <property type="match status" value="6"/>
</dbReference>
<dbReference type="GO" id="GO:0006887">
    <property type="term" value="P:exocytosis"/>
    <property type="evidence" value="ECO:0007669"/>
    <property type="project" value="UniProtKB-KW"/>
</dbReference>
<dbReference type="PANTHER" id="PTHR10241:SF38">
    <property type="entry name" value="TRANSDUCIN FAMILY PROTEIN _ WD-40 REPEAT FAMILY PROTEIN"/>
    <property type="match status" value="1"/>
</dbReference>
<sequence>MFSKFFQKHAASPHCPTSKSNVSKGSLTSADLNPRLTVHYGIPATASILTCDLIQRLVAVGTLDGRIKVIGGENVEALLVSPKQLPFKHLEFLQNQGFLVSMSNENEIQVWDLEQRQIVSIIRWESNITAFKVIHDTSYMYLGDEHGMVSVVKYDAERRKLAQLPYYVPTNVIAEVAGISSPNHPSVVGVLPQPCSQGNRVLIAYENGLLVIWDVSEDRVVLVRGNKDLQLQGRTASGSAKEKKLEVSDCTADNDEVEKQISSLCWASNDGSILAVGYVDGDIMFWNLSTAIPKKNQQAEKSPNNVVKLQLSLGEKRLPVIVLHWSANQSHSDRGCKLFVCGGDKIGPDEVLTILSLEWSSGIESLKCINRVDLILNGSFVDMVLLPTMGEMESGGNLLFVLSNPGQLHVYDDVCLATFMSQKEKKPCVSSGQYVMPIPTVAPCMTVSKLGLVDRDGEFSKALSKIVSTAKLKAPHTPTTPTRKWALTGGIPSLLSEAADYQVERVYVTGYQDGSVRIWDATYPAPLLIFVLGTEINGQVPGIDIAGTNASVSALDICSFTHSVAIGNECGMVRLYKLTGTYDGMSLNIVKETEKEVHSLPQADGSRCIAVFSLFSSPVCVLQFAKFGTRLAVGFKCGRVAMLDVSTFSVLFITDSLSHSNCPVSSFAMKSFADTDTLVNSPKDSTYTILNDDKKWLAFIMTKDAYLAVLDGTTGHVVSSQSIPLKTESSAISMYILEGGNIVSAVSSVISETKYEPTHSSTHHGSASVEAKSDISAEVAYFGERSNGSLILLCFEDALHLCPLKSVIQGKTDSIWAVNLSKQCCWTSTFKTDDKECGLVLLYRTGILEIRSLTTLELVGESSLVTFLRWNFKTNMEKMICSSNRGQIIMIHGCEFAAISLLALENDFRIPDSLPCIHDTVLAAAFDATVSLSPSQNKSQDTAPGILGGIFKGLKVGKLDQNVHILEACKSDFSHLESIFSTPPFLKPSMACTDGQEVINLNIDDIQIDESVTISSLSSEKIKNDGKEKGTERERLFEGACPDAKPRLRTPEEIRAKYKGAENAAAAAARARDRLVQRQEKLERINERTQELQSGAENFASMAKELANRMEKRKWWNI</sequence>
<dbReference type="PANTHER" id="PTHR10241">
    <property type="entry name" value="LETHAL 2 GIANT LARVAE PROTEIN"/>
    <property type="match status" value="1"/>
</dbReference>
<dbReference type="CDD" id="cd15873">
    <property type="entry name" value="R-SNARE_STXBP5_6"/>
    <property type="match status" value="1"/>
</dbReference>
<evidence type="ECO:0000256" key="2">
    <source>
        <dbReference type="ARBA" id="ARBA00008070"/>
    </source>
</evidence>
<dbReference type="GO" id="GO:0005737">
    <property type="term" value="C:cytoplasm"/>
    <property type="evidence" value="ECO:0007669"/>
    <property type="project" value="UniProtKB-SubCell"/>
</dbReference>
<dbReference type="OrthoDB" id="19944at2759"/>